<evidence type="ECO:0000256" key="6">
    <source>
        <dbReference type="SAM" id="SignalP"/>
    </source>
</evidence>
<comment type="caution">
    <text evidence="7">The sequence shown here is derived from an EMBL/GenBank/DDBJ whole genome shotgun (WGS) entry which is preliminary data.</text>
</comment>
<evidence type="ECO:0000256" key="4">
    <source>
        <dbReference type="ARBA" id="ARBA00023136"/>
    </source>
</evidence>
<evidence type="ECO:0000256" key="1">
    <source>
        <dbReference type="ARBA" id="ARBA00004141"/>
    </source>
</evidence>
<evidence type="ECO:0000313" key="7">
    <source>
        <dbReference type="EMBL" id="KAG0320143.1"/>
    </source>
</evidence>
<feature type="chain" id="PRO_5040506655" description="Protein-S-isoprenylcysteine O-methyltransferase" evidence="6">
    <location>
        <begin position="19"/>
        <end position="261"/>
    </location>
</feature>
<keyword evidence="5" id="KW-0489">Methyltransferase</keyword>
<evidence type="ECO:0000256" key="2">
    <source>
        <dbReference type="ARBA" id="ARBA00022692"/>
    </source>
</evidence>
<gene>
    <name evidence="7" type="ORF">BGZ97_000646</name>
</gene>
<dbReference type="PANTHER" id="PTHR12714:SF9">
    <property type="entry name" value="PROTEIN-S-ISOPRENYLCYSTEINE O-METHYLTRANSFERASE"/>
    <property type="match status" value="1"/>
</dbReference>
<organism evidence="7 8">
    <name type="scientific">Linnemannia gamsii</name>
    <dbReference type="NCBI Taxonomy" id="64522"/>
    <lineage>
        <taxon>Eukaryota</taxon>
        <taxon>Fungi</taxon>
        <taxon>Fungi incertae sedis</taxon>
        <taxon>Mucoromycota</taxon>
        <taxon>Mortierellomycotina</taxon>
        <taxon>Mortierellomycetes</taxon>
        <taxon>Mortierellales</taxon>
        <taxon>Mortierellaceae</taxon>
        <taxon>Linnemannia</taxon>
    </lineage>
</organism>
<dbReference type="GO" id="GO:0032259">
    <property type="term" value="P:methylation"/>
    <property type="evidence" value="ECO:0007669"/>
    <property type="project" value="UniProtKB-KW"/>
</dbReference>
<feature type="transmembrane region" description="Helical" evidence="5">
    <location>
        <begin position="213"/>
        <end position="231"/>
    </location>
</feature>
<comment type="subcellular location">
    <subcellularLocation>
        <location evidence="5">Endoplasmic reticulum membrane</location>
        <topology evidence="5">Multi-pass membrane protein</topology>
    </subcellularLocation>
    <subcellularLocation>
        <location evidence="1">Membrane</location>
        <topology evidence="1">Multi-pass membrane protein</topology>
    </subcellularLocation>
</comment>
<dbReference type="OrthoDB" id="422086at2759"/>
<keyword evidence="5" id="KW-0808">Transferase</keyword>
<comment type="similarity">
    <text evidence="5">Belongs to the class VI-like SAM-binding methyltransferase superfamily. Isoprenylcysteine carboxyl methyltransferase family.</text>
</comment>
<keyword evidence="5" id="KW-0256">Endoplasmic reticulum</keyword>
<dbReference type="AlphaFoldDB" id="A0A9P6RJ45"/>
<sequence length="261" mass="29259">MLAKAVCLVAALASNALSYKPPPSSKTVDPKKEQKVVPEFKILTSYANTFPAVMIAIATLETVLYLVLVFMTSSGNGSNSTASGILKGSSSLPLRDQVIFREMADLKTWQKIATVGCVLGYALRKWSFVTLDRFFTYQLTIRTGHKLVQTGPYTYLRHPSYTGAILNGVSFNILLFHQGLWSVFSLLASRAASAVLQTKVAVPTSVLGLQTEYWMMMTYGLMMVYGIAYRVRNEEAMLRSHFGREWDVYASKRWRFIPFVY</sequence>
<evidence type="ECO:0000313" key="8">
    <source>
        <dbReference type="Proteomes" id="UP000823405"/>
    </source>
</evidence>
<dbReference type="GO" id="GO:0005789">
    <property type="term" value="C:endoplasmic reticulum membrane"/>
    <property type="evidence" value="ECO:0007669"/>
    <property type="project" value="UniProtKB-SubCell"/>
</dbReference>
<comment type="caution">
    <text evidence="5">Lacks conserved residue(s) required for the propagation of feature annotation.</text>
</comment>
<dbReference type="Pfam" id="PF04140">
    <property type="entry name" value="ICMT"/>
    <property type="match status" value="1"/>
</dbReference>
<keyword evidence="5" id="KW-0949">S-adenosyl-L-methionine</keyword>
<dbReference type="Proteomes" id="UP000823405">
    <property type="component" value="Unassembled WGS sequence"/>
</dbReference>
<keyword evidence="6" id="KW-0732">Signal</keyword>
<feature type="transmembrane region" description="Helical" evidence="5">
    <location>
        <begin position="164"/>
        <end position="184"/>
    </location>
</feature>
<dbReference type="PANTHER" id="PTHR12714">
    <property type="entry name" value="PROTEIN-S ISOPRENYLCYSTEINE O-METHYLTRANSFERASE"/>
    <property type="match status" value="1"/>
</dbReference>
<evidence type="ECO:0000256" key="3">
    <source>
        <dbReference type="ARBA" id="ARBA00022989"/>
    </source>
</evidence>
<name>A0A9P6RJ45_9FUNG</name>
<keyword evidence="2 5" id="KW-0812">Transmembrane</keyword>
<protein>
    <recommendedName>
        <fullName evidence="5">Protein-S-isoprenylcysteine O-methyltransferase</fullName>
        <ecNumber evidence="5">2.1.1.100</ecNumber>
    </recommendedName>
</protein>
<dbReference type="GO" id="GO:0004671">
    <property type="term" value="F:protein C-terminal S-isoprenylcysteine carboxyl O-methyltransferase activity"/>
    <property type="evidence" value="ECO:0007669"/>
    <property type="project" value="UniProtKB-EC"/>
</dbReference>
<keyword evidence="3 5" id="KW-1133">Transmembrane helix</keyword>
<dbReference type="Gene3D" id="1.20.120.1630">
    <property type="match status" value="1"/>
</dbReference>
<keyword evidence="4 5" id="KW-0472">Membrane</keyword>
<feature type="signal peptide" evidence="6">
    <location>
        <begin position="1"/>
        <end position="18"/>
    </location>
</feature>
<dbReference type="InterPro" id="IPR007269">
    <property type="entry name" value="ICMT_MeTrfase"/>
</dbReference>
<feature type="transmembrane region" description="Helical" evidence="5">
    <location>
        <begin position="50"/>
        <end position="71"/>
    </location>
</feature>
<dbReference type="EMBL" id="JAAAIN010000112">
    <property type="protein sequence ID" value="KAG0320143.1"/>
    <property type="molecule type" value="Genomic_DNA"/>
</dbReference>
<comment type="catalytic activity">
    <reaction evidence="5">
        <text>[protein]-C-terminal S-[(2E,6E)-farnesyl]-L-cysteine + S-adenosyl-L-methionine = [protein]-C-terminal S-[(2E,6E)-farnesyl]-L-cysteine methyl ester + S-adenosyl-L-homocysteine</text>
        <dbReference type="Rhea" id="RHEA:21672"/>
        <dbReference type="Rhea" id="RHEA-COMP:12125"/>
        <dbReference type="Rhea" id="RHEA-COMP:12126"/>
        <dbReference type="ChEBI" id="CHEBI:57856"/>
        <dbReference type="ChEBI" id="CHEBI:59789"/>
        <dbReference type="ChEBI" id="CHEBI:90510"/>
        <dbReference type="ChEBI" id="CHEBI:90511"/>
        <dbReference type="EC" id="2.1.1.100"/>
    </reaction>
</comment>
<proteinExistence type="inferred from homology"/>
<reference evidence="7" key="1">
    <citation type="journal article" date="2020" name="Fungal Divers.">
        <title>Resolving the Mortierellaceae phylogeny through synthesis of multi-gene phylogenetics and phylogenomics.</title>
        <authorList>
            <person name="Vandepol N."/>
            <person name="Liber J."/>
            <person name="Desiro A."/>
            <person name="Na H."/>
            <person name="Kennedy M."/>
            <person name="Barry K."/>
            <person name="Grigoriev I.V."/>
            <person name="Miller A.N."/>
            <person name="O'Donnell K."/>
            <person name="Stajich J.E."/>
            <person name="Bonito G."/>
        </authorList>
    </citation>
    <scope>NUCLEOTIDE SEQUENCE</scope>
    <source>
        <strain evidence="7">NVP60</strain>
    </source>
</reference>
<keyword evidence="8" id="KW-1185">Reference proteome</keyword>
<evidence type="ECO:0000256" key="5">
    <source>
        <dbReference type="RuleBase" id="RU362022"/>
    </source>
</evidence>
<dbReference type="EC" id="2.1.1.100" evidence="5"/>
<accession>A0A9P6RJ45</accession>